<dbReference type="CDD" id="cd16162">
    <property type="entry name" value="OCRE_RBM5_like"/>
    <property type="match status" value="1"/>
</dbReference>
<dbReference type="SMART" id="SM00547">
    <property type="entry name" value="ZnF_RBZ"/>
    <property type="match status" value="1"/>
</dbReference>
<organism evidence="14 15">
    <name type="scientific">Dermatophagoides farinae</name>
    <name type="common">American house dust mite</name>
    <dbReference type="NCBI Taxonomy" id="6954"/>
    <lineage>
        <taxon>Eukaryota</taxon>
        <taxon>Metazoa</taxon>
        <taxon>Ecdysozoa</taxon>
        <taxon>Arthropoda</taxon>
        <taxon>Chelicerata</taxon>
        <taxon>Arachnida</taxon>
        <taxon>Acari</taxon>
        <taxon>Acariformes</taxon>
        <taxon>Sarcoptiformes</taxon>
        <taxon>Astigmata</taxon>
        <taxon>Psoroptidia</taxon>
        <taxon>Analgoidea</taxon>
        <taxon>Pyroglyphidae</taxon>
        <taxon>Dermatophagoidinae</taxon>
        <taxon>Dermatophagoides</taxon>
    </lineage>
</organism>
<dbReference type="PANTHER" id="PTHR13948">
    <property type="entry name" value="RNA-BINDING PROTEIN"/>
    <property type="match status" value="1"/>
</dbReference>
<feature type="region of interest" description="Disordered" evidence="10">
    <location>
        <begin position="544"/>
        <end position="574"/>
    </location>
</feature>
<dbReference type="InterPro" id="IPR041591">
    <property type="entry name" value="OCRE"/>
</dbReference>
<dbReference type="Pfam" id="PF00076">
    <property type="entry name" value="RRM_1"/>
    <property type="match status" value="1"/>
</dbReference>
<feature type="region of interest" description="Disordered" evidence="10">
    <location>
        <begin position="591"/>
        <end position="619"/>
    </location>
</feature>
<evidence type="ECO:0000259" key="13">
    <source>
        <dbReference type="PROSITE" id="PS50199"/>
    </source>
</evidence>
<feature type="compositionally biased region" description="Low complexity" evidence="10">
    <location>
        <begin position="150"/>
        <end position="161"/>
    </location>
</feature>
<dbReference type="Pfam" id="PF01585">
    <property type="entry name" value="G-patch"/>
    <property type="match status" value="1"/>
</dbReference>
<feature type="compositionally biased region" description="Basic and acidic residues" evidence="10">
    <location>
        <begin position="9"/>
        <end position="22"/>
    </location>
</feature>
<dbReference type="InterPro" id="IPR001876">
    <property type="entry name" value="Znf_RanBP2"/>
</dbReference>
<evidence type="ECO:0000259" key="11">
    <source>
        <dbReference type="PROSITE" id="PS50102"/>
    </source>
</evidence>
<dbReference type="GO" id="GO:0005634">
    <property type="term" value="C:nucleus"/>
    <property type="evidence" value="ECO:0007669"/>
    <property type="project" value="UniProtKB-SubCell"/>
</dbReference>
<dbReference type="Gene3D" id="3.30.70.330">
    <property type="match status" value="2"/>
</dbReference>
<feature type="compositionally biased region" description="Basic and acidic residues" evidence="10">
    <location>
        <begin position="42"/>
        <end position="54"/>
    </location>
</feature>
<evidence type="ECO:0000313" key="14">
    <source>
        <dbReference type="EMBL" id="KAH9526928.1"/>
    </source>
</evidence>
<dbReference type="PROSITE" id="PS50174">
    <property type="entry name" value="G_PATCH"/>
    <property type="match status" value="1"/>
</dbReference>
<dbReference type="GO" id="GO:0003723">
    <property type="term" value="F:RNA binding"/>
    <property type="evidence" value="ECO:0007669"/>
    <property type="project" value="UniProtKB-UniRule"/>
</dbReference>
<keyword evidence="4 9" id="KW-0863">Zinc-finger</keyword>
<dbReference type="Pfam" id="PF17780">
    <property type="entry name" value="OCRE"/>
    <property type="match status" value="1"/>
</dbReference>
<evidence type="ECO:0000256" key="8">
    <source>
        <dbReference type="PROSITE-ProRule" id="PRU00176"/>
    </source>
</evidence>
<dbReference type="PROSITE" id="PS50102">
    <property type="entry name" value="RRM"/>
    <property type="match status" value="1"/>
</dbReference>
<keyword evidence="3" id="KW-0677">Repeat</keyword>
<dbReference type="InterPro" id="IPR000467">
    <property type="entry name" value="G_patch_dom"/>
</dbReference>
<dbReference type="GO" id="GO:0000398">
    <property type="term" value="P:mRNA splicing, via spliceosome"/>
    <property type="evidence" value="ECO:0007669"/>
    <property type="project" value="TreeGrafter"/>
</dbReference>
<evidence type="ECO:0000256" key="4">
    <source>
        <dbReference type="ARBA" id="ARBA00022771"/>
    </source>
</evidence>
<feature type="domain" description="RRM" evidence="11">
    <location>
        <begin position="174"/>
        <end position="257"/>
    </location>
</feature>
<dbReference type="SUPFAM" id="SSF90209">
    <property type="entry name" value="Ran binding protein zinc finger-like"/>
    <property type="match status" value="1"/>
</dbReference>
<dbReference type="Gene3D" id="4.10.1060.10">
    <property type="entry name" value="Zinc finger, RanBP2-type"/>
    <property type="match status" value="1"/>
</dbReference>
<feature type="region of interest" description="Disordered" evidence="10">
    <location>
        <begin position="1"/>
        <end position="175"/>
    </location>
</feature>
<evidence type="ECO:0000313" key="15">
    <source>
        <dbReference type="Proteomes" id="UP000790347"/>
    </source>
</evidence>
<dbReference type="Proteomes" id="UP000790347">
    <property type="component" value="Unassembled WGS sequence"/>
</dbReference>
<dbReference type="SUPFAM" id="SSF54928">
    <property type="entry name" value="RNA-binding domain, RBD"/>
    <property type="match status" value="1"/>
</dbReference>
<evidence type="ECO:0000256" key="2">
    <source>
        <dbReference type="ARBA" id="ARBA00022723"/>
    </source>
</evidence>
<keyword evidence="5" id="KW-0862">Zinc</keyword>
<dbReference type="SMART" id="SM00443">
    <property type="entry name" value="G_patch"/>
    <property type="match status" value="1"/>
</dbReference>
<evidence type="ECO:0000259" key="12">
    <source>
        <dbReference type="PROSITE" id="PS50174"/>
    </source>
</evidence>
<dbReference type="InterPro" id="IPR018527">
    <property type="entry name" value="Rubredoxin_Fe_BS"/>
</dbReference>
<dbReference type="InterPro" id="IPR036443">
    <property type="entry name" value="Znf_RanBP2_sf"/>
</dbReference>
<name>A0A922L976_DERFA</name>
<dbReference type="InterPro" id="IPR000504">
    <property type="entry name" value="RRM_dom"/>
</dbReference>
<feature type="compositionally biased region" description="Low complexity" evidence="10">
    <location>
        <begin position="551"/>
        <end position="561"/>
    </location>
</feature>
<feature type="region of interest" description="Disordered" evidence="10">
    <location>
        <begin position="770"/>
        <end position="790"/>
    </location>
</feature>
<keyword evidence="7" id="KW-0539">Nucleus</keyword>
<evidence type="ECO:0000256" key="3">
    <source>
        <dbReference type="ARBA" id="ARBA00022737"/>
    </source>
</evidence>
<proteinExistence type="predicted"/>
<evidence type="ECO:0000256" key="7">
    <source>
        <dbReference type="ARBA" id="ARBA00023242"/>
    </source>
</evidence>
<feature type="compositionally biased region" description="Basic and acidic residues" evidence="10">
    <location>
        <begin position="770"/>
        <end position="781"/>
    </location>
</feature>
<feature type="domain" description="RanBP2-type" evidence="13">
    <location>
        <begin position="266"/>
        <end position="295"/>
    </location>
</feature>
<gene>
    <name evidence="14" type="primary">RBM5_1</name>
    <name evidence="14" type="ORF">DERF_000984</name>
</gene>
<feature type="compositionally biased region" description="Basic and acidic residues" evidence="10">
    <location>
        <begin position="138"/>
        <end position="149"/>
    </location>
</feature>
<comment type="caution">
    <text evidence="14">The sequence shown here is derived from an EMBL/GenBank/DDBJ whole genome shotgun (WGS) entry which is preliminary data.</text>
</comment>
<dbReference type="EMBL" id="ASGP02000001">
    <property type="protein sequence ID" value="KAH9526928.1"/>
    <property type="molecule type" value="Genomic_DNA"/>
</dbReference>
<evidence type="ECO:0000256" key="10">
    <source>
        <dbReference type="SAM" id="MobiDB-lite"/>
    </source>
</evidence>
<feature type="compositionally biased region" description="Basic residues" evidence="10">
    <location>
        <begin position="23"/>
        <end position="36"/>
    </location>
</feature>
<dbReference type="PROSITE" id="PS01358">
    <property type="entry name" value="ZF_RANBP2_1"/>
    <property type="match status" value="1"/>
</dbReference>
<dbReference type="InterPro" id="IPR012677">
    <property type="entry name" value="Nucleotide-bd_a/b_plait_sf"/>
</dbReference>
<dbReference type="PROSITE" id="PS00202">
    <property type="entry name" value="RUBREDOXIN"/>
    <property type="match status" value="1"/>
</dbReference>
<dbReference type="SMART" id="SM00360">
    <property type="entry name" value="RRM"/>
    <property type="match status" value="2"/>
</dbReference>
<accession>A0A922L976</accession>
<protein>
    <submittedName>
        <fullName evidence="14">RNA-binding protein 5</fullName>
    </submittedName>
</protein>
<feature type="compositionally biased region" description="Basic residues" evidence="10">
    <location>
        <begin position="97"/>
        <end position="118"/>
    </location>
</feature>
<keyword evidence="6 8" id="KW-0694">RNA-binding</keyword>
<reference evidence="14" key="1">
    <citation type="submission" date="2013-05" db="EMBL/GenBank/DDBJ databases">
        <authorList>
            <person name="Yim A.K.Y."/>
            <person name="Chan T.F."/>
            <person name="Ji K.M."/>
            <person name="Liu X.Y."/>
            <person name="Zhou J.W."/>
            <person name="Li R.Q."/>
            <person name="Yang K.Y."/>
            <person name="Li J."/>
            <person name="Li M."/>
            <person name="Law P.T.W."/>
            <person name="Wu Y.L."/>
            <person name="Cai Z.L."/>
            <person name="Qin H."/>
            <person name="Bao Y."/>
            <person name="Leung R.K.K."/>
            <person name="Ng P.K.S."/>
            <person name="Zou J."/>
            <person name="Zhong X.J."/>
            <person name="Ran P.X."/>
            <person name="Zhong N.S."/>
            <person name="Liu Z.G."/>
            <person name="Tsui S.K.W."/>
        </authorList>
    </citation>
    <scope>NUCLEOTIDE SEQUENCE</scope>
    <source>
        <strain evidence="14">Derf</strain>
        <tissue evidence="14">Whole organism</tissue>
    </source>
</reference>
<feature type="domain" description="G-patch" evidence="12">
    <location>
        <begin position="787"/>
        <end position="833"/>
    </location>
</feature>
<evidence type="ECO:0000256" key="6">
    <source>
        <dbReference type="ARBA" id="ARBA00022884"/>
    </source>
</evidence>
<dbReference type="PROSITE" id="PS50199">
    <property type="entry name" value="ZF_RANBP2_2"/>
    <property type="match status" value="1"/>
</dbReference>
<evidence type="ECO:0000256" key="1">
    <source>
        <dbReference type="ARBA" id="ARBA00004123"/>
    </source>
</evidence>
<evidence type="ECO:0000256" key="9">
    <source>
        <dbReference type="PROSITE-ProRule" id="PRU00322"/>
    </source>
</evidence>
<reference evidence="14" key="2">
    <citation type="journal article" date="2022" name="Res Sq">
        <title>Comparative Genomics Reveals Insights into the Divergent Evolution of Astigmatic Mites and Household Pest Adaptations.</title>
        <authorList>
            <person name="Xiong Q."/>
            <person name="Wan A.T.-Y."/>
            <person name="Liu X.-Y."/>
            <person name="Fung C.S.-H."/>
            <person name="Xiao X."/>
            <person name="Malainual N."/>
            <person name="Hou J."/>
            <person name="Wang L."/>
            <person name="Wang M."/>
            <person name="Yang K."/>
            <person name="Cui Y."/>
            <person name="Leung E."/>
            <person name="Nong W."/>
            <person name="Shin S.-K."/>
            <person name="Au S."/>
            <person name="Jeong K.Y."/>
            <person name="Chew F.T."/>
            <person name="Hui J."/>
            <person name="Leung T.F."/>
            <person name="Tungtrongchitr A."/>
            <person name="Zhong N."/>
            <person name="Liu Z."/>
            <person name="Tsui S."/>
        </authorList>
    </citation>
    <scope>NUCLEOTIDE SEQUENCE</scope>
    <source>
        <strain evidence="14">Derf</strain>
        <tissue evidence="14">Whole organism</tissue>
    </source>
</reference>
<sequence length="858" mass="99130">MMGKNSDSWSKESYRERDNDKQRGHHHRHHRHHHRSYSNSRRSSEQQHHLNRNDFDDDDTTTQQHSNYDENDEQQGYVNNNRKYRQQNDDDDGSDHHHNHRSYSKNHRDRNRDRRSRSRSYERNDSHHHHNQNNRYQQDSDEHYYDERSSYPQQNQQQQQYHHQRERREEKPNNTLMIRNLPLHINDKNIMEEINQFGLYPKDVRLMKNKETGHSRGFAFIEFVSIEQATQLKELTQDCLTFGGEYECTLHYSFPKDNLPIDKSILKSDWSCPKCGINNFKRRDECFKCGTSKDETPIDEDNNNNNSNSITVRQPTNVLLIGNLSSKTTEETVLATIGSQTSLPIKSIRMIMANRNLSLPPTNTCCVELHSVYEATELFKIITSLDDGGLTIDNHLATISYGKRIDQQQSSSLIANNTSMALQNAAVAALAAAQWKNLDDSSNTASSASSATKKPNLGSVTLNGVKYTKYPQPDYNSFHYDATSGFYYDSTTGFHYDSNSQYFYNSQNQKYMYYDTTNQVYITVDSNGQATNESSSIVTSAETVVNDKSKSNQSNQQQQQKTLSSTEEKTTDKAKIAKKIAKDMEKWAKTLANSSQQRKELSTKPQVFQTDAEEEPECSSASNISYRIFEKQQQQISNSLSATADDSIKLMKETIDPFEIIKAEEEKLIDRDRLACMLCKRQFNSGELLAKHQQLSGLHKVLPQSNLFILFEQCFTNLSVLRQTLLNDEQLEHVEQVEREMNYRDRAKERRDKYGIDDTPEFSKRKFEMEKQSLPPLKEKTPPPISDDNIGNRMLKAMGWTEGTGLGKSNQGMSGIIEVERRKSGLGLGNQNATFSRESYKEAVRRTALQRFKEMNDN</sequence>
<dbReference type="GO" id="GO:0008270">
    <property type="term" value="F:zinc ion binding"/>
    <property type="evidence" value="ECO:0007669"/>
    <property type="project" value="UniProtKB-KW"/>
</dbReference>
<dbReference type="PANTHER" id="PTHR13948:SF3">
    <property type="entry name" value="FI21118P1"/>
    <property type="match status" value="1"/>
</dbReference>
<dbReference type="AlphaFoldDB" id="A0A922L976"/>
<comment type="subcellular location">
    <subcellularLocation>
        <location evidence="1">Nucleus</location>
    </subcellularLocation>
</comment>
<evidence type="ECO:0000256" key="5">
    <source>
        <dbReference type="ARBA" id="ARBA00022833"/>
    </source>
</evidence>
<dbReference type="InterPro" id="IPR035979">
    <property type="entry name" value="RBD_domain_sf"/>
</dbReference>
<keyword evidence="2" id="KW-0479">Metal-binding</keyword>
<keyword evidence="15" id="KW-1185">Reference proteome</keyword>